<evidence type="ECO:0000256" key="21">
    <source>
        <dbReference type="SAM" id="Phobius"/>
    </source>
</evidence>
<evidence type="ECO:0000313" key="23">
    <source>
        <dbReference type="RefSeq" id="XP_013380240.1"/>
    </source>
</evidence>
<dbReference type="AlphaFoldDB" id="A0A1S3H447"/>
<evidence type="ECO:0000256" key="9">
    <source>
        <dbReference type="ARBA" id="ARBA00022989"/>
    </source>
</evidence>
<feature type="transmembrane region" description="Helical" evidence="21">
    <location>
        <begin position="274"/>
        <end position="292"/>
    </location>
</feature>
<dbReference type="PANTHER" id="PTHR11819:SF150">
    <property type="entry name" value="SODIUM_MYO-INOSITOL COTRANSPORTER"/>
    <property type="match status" value="1"/>
</dbReference>
<evidence type="ECO:0000256" key="15">
    <source>
        <dbReference type="ARBA" id="ARBA00063782"/>
    </source>
</evidence>
<dbReference type="PROSITE" id="PS50283">
    <property type="entry name" value="NA_SOLUT_SYMP_3"/>
    <property type="match status" value="1"/>
</dbReference>
<keyword evidence="10" id="KW-0915">Sodium</keyword>
<evidence type="ECO:0000256" key="16">
    <source>
        <dbReference type="ARBA" id="ARBA00074169"/>
    </source>
</evidence>
<feature type="transmembrane region" description="Helical" evidence="21">
    <location>
        <begin position="182"/>
        <end position="206"/>
    </location>
</feature>
<dbReference type="GO" id="GO:0016323">
    <property type="term" value="C:basolateral plasma membrane"/>
    <property type="evidence" value="ECO:0007669"/>
    <property type="project" value="UniProtKB-SubCell"/>
</dbReference>
<comment type="subcellular location">
    <subcellularLocation>
        <location evidence="1">Apical cell membrane</location>
        <topology evidence="1">Multi-pass membrane protein</topology>
    </subcellularLocation>
    <subcellularLocation>
        <location evidence="2">Basolateral cell membrane</location>
        <topology evidence="2">Multi-pass membrane protein</topology>
    </subcellularLocation>
</comment>
<feature type="transmembrane region" description="Helical" evidence="21">
    <location>
        <begin position="29"/>
        <end position="53"/>
    </location>
</feature>
<dbReference type="Gene3D" id="1.20.1730.10">
    <property type="entry name" value="Sodium/glucose cotransporter"/>
    <property type="match status" value="1"/>
</dbReference>
<evidence type="ECO:0000256" key="11">
    <source>
        <dbReference type="ARBA" id="ARBA00023065"/>
    </source>
</evidence>
<dbReference type="InterPro" id="IPR001734">
    <property type="entry name" value="Na/solute_symporter"/>
</dbReference>
<keyword evidence="5" id="KW-1003">Cell membrane</keyword>
<evidence type="ECO:0000256" key="5">
    <source>
        <dbReference type="ARBA" id="ARBA00022475"/>
    </source>
</evidence>
<evidence type="ECO:0000256" key="14">
    <source>
        <dbReference type="ARBA" id="ARBA00023201"/>
    </source>
</evidence>
<feature type="transmembrane region" description="Helical" evidence="21">
    <location>
        <begin position="422"/>
        <end position="442"/>
    </location>
</feature>
<keyword evidence="7 21" id="KW-0812">Transmembrane</keyword>
<dbReference type="FunFam" id="1.20.1730.10:FF:000013">
    <property type="entry name" value="sodium/myo-inositol cotransporter isoform X1"/>
    <property type="match status" value="1"/>
</dbReference>
<evidence type="ECO:0000256" key="18">
    <source>
        <dbReference type="ARBA" id="ARBA00083967"/>
    </source>
</evidence>
<dbReference type="GO" id="GO:0016324">
    <property type="term" value="C:apical plasma membrane"/>
    <property type="evidence" value="ECO:0007669"/>
    <property type="project" value="UniProtKB-SubCell"/>
</dbReference>
<keyword evidence="11" id="KW-0406">Ion transport</keyword>
<name>A0A1S3H447_LINAN</name>
<evidence type="ECO:0000256" key="6">
    <source>
        <dbReference type="ARBA" id="ARBA00022553"/>
    </source>
</evidence>
<accession>A0A1S3H447</accession>
<feature type="region of interest" description="Disordered" evidence="20">
    <location>
        <begin position="592"/>
        <end position="617"/>
    </location>
</feature>
<feature type="transmembrane region" description="Helical" evidence="21">
    <location>
        <begin position="462"/>
        <end position="478"/>
    </location>
</feature>
<evidence type="ECO:0000256" key="1">
    <source>
        <dbReference type="ARBA" id="ARBA00004424"/>
    </source>
</evidence>
<feature type="transmembrane region" description="Helical" evidence="21">
    <location>
        <begin position="698"/>
        <end position="721"/>
    </location>
</feature>
<dbReference type="InterPro" id="IPR038377">
    <property type="entry name" value="Na/Glc_symporter_sf"/>
</dbReference>
<feature type="transmembrane region" description="Helical" evidence="21">
    <location>
        <begin position="369"/>
        <end position="390"/>
    </location>
</feature>
<dbReference type="GO" id="GO:0015798">
    <property type="term" value="P:myo-inositol transport"/>
    <property type="evidence" value="ECO:0007669"/>
    <property type="project" value="TreeGrafter"/>
</dbReference>
<keyword evidence="6" id="KW-0597">Phosphoprotein</keyword>
<keyword evidence="13" id="KW-0325">Glycoprotein</keyword>
<keyword evidence="22" id="KW-1185">Reference proteome</keyword>
<dbReference type="Pfam" id="PF00474">
    <property type="entry name" value="SSF"/>
    <property type="match status" value="1"/>
</dbReference>
<feature type="transmembrane region" description="Helical" evidence="21">
    <location>
        <begin position="213"/>
        <end position="232"/>
    </location>
</feature>
<keyword evidence="8" id="KW-0769">Symport</keyword>
<sequence>MATTADTVTMTTGVTDDNPYNLYPANEGLASWDLVVVAVYFCAVICVGIFAMCRASRGTVSGYFLAGRSMTFLPVGASLFVSNIGSEHFIGLAGSGAAGGIGVGAWEFNAILLLQLLGWVFIPVYIACGTYTMPEYLKKRFGGSRLRVYFAFLSLILYIFTKCSVDLYTGGLFIQQSLKWDLYLSILVLILVTAILTITGGLTAVIYTDTLQAFLMVGGALTLMGMSFWKLGGYGELVRTFPQAIPTKLVANQTCGIPPSNAFQMLKEARDNDMPWAGFLFGQTPGSIWYWCSDQVIVQRALAAKSLSHAQGATLMAGFIKILPLFMMVMPGMISRVFYPNEVACADPEECYKICQSYAGCTNIAYPKLVLGVMPIGLRGLMMAVMIAALMSDLDSIFNSASTLFTIDVWKRFRKQATVRELMIVGRVFVLVMTAVAVAWVPVVKEMQGGQVFIYIQEVTNYLAPPVAAIFILGVVWPRINEQGVFWALMVALLTGVTRLVLVFIWPGAQKCGDVDDRPAIIKDFQYMYFAMLLFWMTVIVAAIVSYCTEAPEEKRLIRTTFWTRHDNRDREEVIMESKSGMHFDDISKATTNSMETGLDNPGLEKGESNSTLDSDKQKPVFTVSAESVNGHHSFRDPSYNPGNTSEEVEWESRPWYSKACDWLIGIHQSPEESQRQQEQQCRLLKITSLKQSRAAKIGLNIGLVFILSLGVALYCFWSYWQYVP</sequence>
<feature type="transmembrane region" description="Helical" evidence="21">
    <location>
        <begin position="105"/>
        <end position="127"/>
    </location>
</feature>
<evidence type="ECO:0000256" key="8">
    <source>
        <dbReference type="ARBA" id="ARBA00022847"/>
    </source>
</evidence>
<feature type="transmembrane region" description="Helical" evidence="21">
    <location>
        <begin position="527"/>
        <end position="549"/>
    </location>
</feature>
<evidence type="ECO:0000256" key="17">
    <source>
        <dbReference type="ARBA" id="ARBA00078598"/>
    </source>
</evidence>
<evidence type="ECO:0000256" key="2">
    <source>
        <dbReference type="ARBA" id="ARBA00004554"/>
    </source>
</evidence>
<gene>
    <name evidence="23 24" type="primary">LOC106151495</name>
</gene>
<evidence type="ECO:0000256" key="20">
    <source>
        <dbReference type="SAM" id="MobiDB-lite"/>
    </source>
</evidence>
<evidence type="ECO:0000256" key="4">
    <source>
        <dbReference type="ARBA" id="ARBA00022448"/>
    </source>
</evidence>
<evidence type="ECO:0000313" key="22">
    <source>
        <dbReference type="Proteomes" id="UP000085678"/>
    </source>
</evidence>
<dbReference type="KEGG" id="lak:106151495"/>
<dbReference type="GeneID" id="106151495"/>
<evidence type="ECO:0000256" key="3">
    <source>
        <dbReference type="ARBA" id="ARBA00006434"/>
    </source>
</evidence>
<keyword evidence="9 21" id="KW-1133">Transmembrane helix</keyword>
<organism evidence="22 24">
    <name type="scientific">Lingula anatina</name>
    <name type="common">Brachiopod</name>
    <name type="synonym">Lingula unguis</name>
    <dbReference type="NCBI Taxonomy" id="7574"/>
    <lineage>
        <taxon>Eukaryota</taxon>
        <taxon>Metazoa</taxon>
        <taxon>Spiralia</taxon>
        <taxon>Lophotrochozoa</taxon>
        <taxon>Brachiopoda</taxon>
        <taxon>Linguliformea</taxon>
        <taxon>Lingulata</taxon>
        <taxon>Lingulida</taxon>
        <taxon>Linguloidea</taxon>
        <taxon>Lingulidae</taxon>
        <taxon>Lingula</taxon>
    </lineage>
</organism>
<protein>
    <recommendedName>
        <fullName evidence="16">Sodium/myo-inositol cotransporter</fullName>
    </recommendedName>
    <alternativeName>
        <fullName evidence="18">Sodium/myo-inositol transporter 1</fullName>
    </alternativeName>
    <alternativeName>
        <fullName evidence="17">Solute carrier family 5 member 3</fullName>
    </alternativeName>
</protein>
<evidence type="ECO:0000256" key="12">
    <source>
        <dbReference type="ARBA" id="ARBA00023136"/>
    </source>
</evidence>
<reference evidence="23 24" key="1">
    <citation type="submission" date="2025-04" db="UniProtKB">
        <authorList>
            <consortium name="RefSeq"/>
        </authorList>
    </citation>
    <scope>IDENTIFICATION</scope>
    <source>
        <tissue evidence="23 24">Gonads</tissue>
    </source>
</reference>
<keyword evidence="4" id="KW-0813">Transport</keyword>
<dbReference type="NCBIfam" id="TIGR00813">
    <property type="entry name" value="sss"/>
    <property type="match status" value="1"/>
</dbReference>
<dbReference type="RefSeq" id="XP_013380240.1">
    <property type="nucleotide sequence ID" value="XM_013524786.2"/>
</dbReference>
<proteinExistence type="inferred from homology"/>
<feature type="transmembrane region" description="Helical" evidence="21">
    <location>
        <begin position="65"/>
        <end position="85"/>
    </location>
</feature>
<feature type="transmembrane region" description="Helical" evidence="21">
    <location>
        <begin position="148"/>
        <end position="170"/>
    </location>
</feature>
<dbReference type="PANTHER" id="PTHR11819">
    <property type="entry name" value="SOLUTE CARRIER FAMILY 5"/>
    <property type="match status" value="1"/>
</dbReference>
<keyword evidence="12 21" id="KW-0472">Membrane</keyword>
<evidence type="ECO:0000256" key="13">
    <source>
        <dbReference type="ARBA" id="ARBA00023180"/>
    </source>
</evidence>
<feature type="transmembrane region" description="Helical" evidence="21">
    <location>
        <begin position="313"/>
        <end position="334"/>
    </location>
</feature>
<dbReference type="GO" id="GO:0006020">
    <property type="term" value="P:inositol metabolic process"/>
    <property type="evidence" value="ECO:0007669"/>
    <property type="project" value="TreeGrafter"/>
</dbReference>
<dbReference type="GO" id="GO:0005412">
    <property type="term" value="F:D-glucose:sodium symporter activity"/>
    <property type="evidence" value="ECO:0007669"/>
    <property type="project" value="TreeGrafter"/>
</dbReference>
<evidence type="ECO:0000256" key="19">
    <source>
        <dbReference type="RuleBase" id="RU362091"/>
    </source>
</evidence>
<comment type="subunit">
    <text evidence="15">Interacts with KCNQ2 (via the pore module). Interacts with KCNQ1; this interaction is direct. Forms coregulatory complexes with ion channels KCNQ2-KCNQ3 and KCNQ1-KCNE2.</text>
</comment>
<dbReference type="RefSeq" id="XP_013380241.1">
    <property type="nucleotide sequence ID" value="XM_013524787.2"/>
</dbReference>
<evidence type="ECO:0000256" key="7">
    <source>
        <dbReference type="ARBA" id="ARBA00022692"/>
    </source>
</evidence>
<evidence type="ECO:0000256" key="10">
    <source>
        <dbReference type="ARBA" id="ARBA00023053"/>
    </source>
</evidence>
<evidence type="ECO:0000313" key="24">
    <source>
        <dbReference type="RefSeq" id="XP_013380241.1"/>
    </source>
</evidence>
<dbReference type="OrthoDB" id="6132759at2759"/>
<dbReference type="Proteomes" id="UP000085678">
    <property type="component" value="Unplaced"/>
</dbReference>
<feature type="compositionally biased region" description="Basic and acidic residues" evidence="20">
    <location>
        <begin position="603"/>
        <end position="617"/>
    </location>
</feature>
<feature type="transmembrane region" description="Helical" evidence="21">
    <location>
        <begin position="485"/>
        <end position="507"/>
    </location>
</feature>
<comment type="similarity">
    <text evidence="3 19">Belongs to the sodium:solute symporter (SSF) (TC 2.A.21) family.</text>
</comment>
<keyword evidence="14" id="KW-0739">Sodium transport</keyword>